<evidence type="ECO:0000313" key="2">
    <source>
        <dbReference type="Proteomes" id="UP000305398"/>
    </source>
</evidence>
<protein>
    <submittedName>
        <fullName evidence="1">Uncharacterized protein</fullName>
    </submittedName>
</protein>
<dbReference type="InterPro" id="IPR029044">
    <property type="entry name" value="Nucleotide-diphossugar_trans"/>
</dbReference>
<dbReference type="KEGG" id="hyj:FHG12_03730"/>
<organism evidence="1 2">
    <name type="scientific">Hymenobacter jejuensis</name>
    <dbReference type="NCBI Taxonomy" id="2502781"/>
    <lineage>
        <taxon>Bacteria</taxon>
        <taxon>Pseudomonadati</taxon>
        <taxon>Bacteroidota</taxon>
        <taxon>Cytophagia</taxon>
        <taxon>Cytophagales</taxon>
        <taxon>Hymenobacteraceae</taxon>
        <taxon>Hymenobacter</taxon>
    </lineage>
</organism>
<keyword evidence="2" id="KW-1185">Reference proteome</keyword>
<dbReference type="EMBL" id="CP040896">
    <property type="protein sequence ID" value="QDA59268.1"/>
    <property type="molecule type" value="Genomic_DNA"/>
</dbReference>
<dbReference type="RefSeq" id="WP_139514399.1">
    <property type="nucleotide sequence ID" value="NZ_CP040896.1"/>
</dbReference>
<sequence length="305" mass="35423">MKKNLILGIADNYSYFDLIRFFKSLSKVNFQGHICIFIGPNNKPDLVYNLKNKKIELISYRLDFPFIDTPHPDNFPSLPSPIHIYNYRHFMYYNYLLENGEEYDNVLLTDIKDVIFQKDPFDFTIEDALYVAIEAHIISDCIWTKQWLLAGYDKEVLDRIKNKRVTCAGTTMGPTEQIKRYLKIMLTAIVATNDAVNCVDQAIQNVLLYQGVLEPTIRLHNEEGIIVTVGTDDPSKYNYNSQGCLLNQKGYPALTIHQADRHPAMLQKLDKFIFKQPFPLSIIKPIYDACPVFRNIVQISRNLWR</sequence>
<accession>A0A5B7ZWB2</accession>
<dbReference type="OrthoDB" id="7672517at2"/>
<name>A0A5B7ZWB2_9BACT</name>
<proteinExistence type="predicted"/>
<dbReference type="Proteomes" id="UP000305398">
    <property type="component" value="Chromosome"/>
</dbReference>
<dbReference type="SUPFAM" id="SSF53448">
    <property type="entry name" value="Nucleotide-diphospho-sugar transferases"/>
    <property type="match status" value="1"/>
</dbReference>
<reference evidence="1 2" key="1">
    <citation type="submission" date="2019-06" db="EMBL/GenBank/DDBJ databases">
        <authorList>
            <person name="Srinivasan S."/>
        </authorList>
    </citation>
    <scope>NUCLEOTIDE SEQUENCE [LARGE SCALE GENOMIC DNA]</scope>
    <source>
        <strain evidence="1 2">17J68-5</strain>
    </source>
</reference>
<gene>
    <name evidence="1" type="ORF">FHG12_03730</name>
</gene>
<dbReference type="AlphaFoldDB" id="A0A5B7ZWB2"/>
<evidence type="ECO:0000313" key="1">
    <source>
        <dbReference type="EMBL" id="QDA59268.1"/>
    </source>
</evidence>